<evidence type="ECO:0000256" key="2">
    <source>
        <dbReference type="ARBA" id="ARBA00006228"/>
    </source>
</evidence>
<dbReference type="Pfam" id="PF01899">
    <property type="entry name" value="MNHE"/>
    <property type="match status" value="1"/>
</dbReference>
<keyword evidence="6 7" id="KW-0472">Membrane</keyword>
<dbReference type="EMBL" id="JBFYGN010000020">
    <property type="protein sequence ID" value="MEX8194365.1"/>
    <property type="molecule type" value="Genomic_DNA"/>
</dbReference>
<evidence type="ECO:0000256" key="7">
    <source>
        <dbReference type="SAM" id="Phobius"/>
    </source>
</evidence>
<accession>A0ABV3ZXQ0</accession>
<sequence length="166" mass="18592">MKTIVKSIFPAPLLSVALLLLWLLLNRSVSAGQILLGLILGLLIPVLLRGLRPLPVRVSHPLTIIKLALRVVWDTSVSNFNVLRFLLFPRMRRHPAAFVSIPLDLRDPNGLAVLAMIVCITPGTAWAEISRDRSVLLIHALEVESAQQVVDHIKQCYERPLMEIFE</sequence>
<name>A0ABV3ZXQ0_9BURK</name>
<comment type="subcellular location">
    <subcellularLocation>
        <location evidence="1">Cell membrane</location>
        <topology evidence="1">Multi-pass membrane protein</topology>
    </subcellularLocation>
</comment>
<evidence type="ECO:0000256" key="4">
    <source>
        <dbReference type="ARBA" id="ARBA00022692"/>
    </source>
</evidence>
<dbReference type="PANTHER" id="PTHR34584:SF1">
    <property type="entry name" value="NA(+)_H(+) ANTIPORTER SUBUNIT E1"/>
    <property type="match status" value="1"/>
</dbReference>
<dbReference type="InterPro" id="IPR002758">
    <property type="entry name" value="Cation_antiport_E"/>
</dbReference>
<evidence type="ECO:0000256" key="1">
    <source>
        <dbReference type="ARBA" id="ARBA00004651"/>
    </source>
</evidence>
<keyword evidence="4 7" id="KW-0812">Transmembrane</keyword>
<keyword evidence="3" id="KW-1003">Cell membrane</keyword>
<evidence type="ECO:0000256" key="6">
    <source>
        <dbReference type="ARBA" id="ARBA00023136"/>
    </source>
</evidence>
<organism evidence="8 9">
    <name type="scientific">Comamonas guangdongensis</name>
    <dbReference type="NCBI Taxonomy" id="510515"/>
    <lineage>
        <taxon>Bacteria</taxon>
        <taxon>Pseudomonadati</taxon>
        <taxon>Pseudomonadota</taxon>
        <taxon>Betaproteobacteria</taxon>
        <taxon>Burkholderiales</taxon>
        <taxon>Comamonadaceae</taxon>
        <taxon>Comamonas</taxon>
    </lineage>
</organism>
<dbReference type="Proteomes" id="UP001561046">
    <property type="component" value="Unassembled WGS sequence"/>
</dbReference>
<evidence type="ECO:0000313" key="8">
    <source>
        <dbReference type="EMBL" id="MEX8194365.1"/>
    </source>
</evidence>
<feature type="transmembrane region" description="Helical" evidence="7">
    <location>
        <begin position="31"/>
        <end position="51"/>
    </location>
</feature>
<dbReference type="NCBIfam" id="NF006518">
    <property type="entry name" value="PRK08965.1-2"/>
    <property type="match status" value="1"/>
</dbReference>
<comment type="caution">
    <text evidence="8">The sequence shown here is derived from an EMBL/GenBank/DDBJ whole genome shotgun (WGS) entry which is preliminary data.</text>
</comment>
<dbReference type="PANTHER" id="PTHR34584">
    <property type="entry name" value="NA(+)/H(+) ANTIPORTER SUBUNIT E1"/>
    <property type="match status" value="1"/>
</dbReference>
<comment type="similarity">
    <text evidence="2">Belongs to the CPA3 antiporters (TC 2.A.63) subunit E family.</text>
</comment>
<feature type="transmembrane region" description="Helical" evidence="7">
    <location>
        <begin position="7"/>
        <end position="25"/>
    </location>
</feature>
<evidence type="ECO:0000313" key="9">
    <source>
        <dbReference type="Proteomes" id="UP001561046"/>
    </source>
</evidence>
<dbReference type="PIRSF" id="PIRSF019239">
    <property type="entry name" value="MrpE"/>
    <property type="match status" value="1"/>
</dbReference>
<dbReference type="RefSeq" id="WP_369339549.1">
    <property type="nucleotide sequence ID" value="NZ_JBFYGN010000020.1"/>
</dbReference>
<keyword evidence="5 7" id="KW-1133">Transmembrane helix</keyword>
<keyword evidence="9" id="KW-1185">Reference proteome</keyword>
<dbReference type="NCBIfam" id="NF006520">
    <property type="entry name" value="PRK08965.1-4"/>
    <property type="match status" value="1"/>
</dbReference>
<evidence type="ECO:0000256" key="5">
    <source>
        <dbReference type="ARBA" id="ARBA00022989"/>
    </source>
</evidence>
<proteinExistence type="inferred from homology"/>
<gene>
    <name evidence="8" type="ORF">AB6724_16150</name>
</gene>
<evidence type="ECO:0000256" key="3">
    <source>
        <dbReference type="ARBA" id="ARBA00022475"/>
    </source>
</evidence>
<protein>
    <submittedName>
        <fullName evidence="8">Na+/H+ antiporter subunit E</fullName>
    </submittedName>
</protein>
<reference evidence="8 9" key="1">
    <citation type="journal article" date="2013" name="Int. J. Syst. Evol. Microbiol.">
        <title>Comamonas guangdongensis sp. nov., isolated from subterranean forest sediment, and emended description of the genus Comamonas.</title>
        <authorList>
            <person name="Zhang J."/>
            <person name="Wang Y."/>
            <person name="Zhou S."/>
            <person name="Wu C."/>
            <person name="He J."/>
            <person name="Li F."/>
        </authorList>
    </citation>
    <scope>NUCLEOTIDE SEQUENCE [LARGE SCALE GENOMIC DNA]</scope>
    <source>
        <strain evidence="8 9">CCTCC AB2011133</strain>
    </source>
</reference>